<evidence type="ECO:0000313" key="6">
    <source>
        <dbReference type="EMBL" id="PIA13091.1"/>
    </source>
</evidence>
<dbReference type="InterPro" id="IPR012340">
    <property type="entry name" value="NA-bd_OB-fold"/>
</dbReference>
<dbReference type="Proteomes" id="UP000242474">
    <property type="component" value="Unassembled WGS sequence"/>
</dbReference>
<accession>A0A2G5B271</accession>
<dbReference type="STRING" id="763665.A0A2G5B271"/>
<dbReference type="PANTHER" id="PTHR10602">
    <property type="entry name" value="EUKARYOTIC TRANSLATION INITIATION FACTOR 2 SUBUNIT 1"/>
    <property type="match status" value="1"/>
</dbReference>
<evidence type="ECO:0000256" key="2">
    <source>
        <dbReference type="ARBA" id="ARBA00022540"/>
    </source>
</evidence>
<evidence type="ECO:0000313" key="7">
    <source>
        <dbReference type="Proteomes" id="UP000242474"/>
    </source>
</evidence>
<dbReference type="FunFam" id="2.40.50.140:FF:000015">
    <property type="entry name" value="Eukaryotic translation initiation factor 2 subunit alpha"/>
    <property type="match status" value="1"/>
</dbReference>
<sequence>MSTCRFYKAKYPSPGEVVIATIARISDDEIGAYVQLDEYGGIEGMIPLSELSRRRIRSVQKLLRVGKREPMAVLRVDQDKGYIDLSKKTVSVEEAQACEEKFKMSRKVHTIVTHVAKKMDRDPEALYEQFGWPLYEKYGHACDAFKAAVANPDAVFGEFNLDKPLFDELMQVILRHMKPQRAKLHAKIDVRCFSFEGIEAIRRALTAAQNISTERTPLSIRLIAPPEYVISTTSVNADEDIELMNKAIEAAEKVLAKEGGTLKVLVSPRQVTEHEEKELRDLMDRAERENKEVSGDEDSDADGY</sequence>
<dbReference type="GO" id="GO:0003743">
    <property type="term" value="F:translation initiation factor activity"/>
    <property type="evidence" value="ECO:0007669"/>
    <property type="project" value="UniProtKB-KW"/>
</dbReference>
<feature type="compositionally biased region" description="Basic and acidic residues" evidence="4">
    <location>
        <begin position="271"/>
        <end position="294"/>
    </location>
</feature>
<dbReference type="EMBL" id="KZ303548">
    <property type="protein sequence ID" value="PIA13091.1"/>
    <property type="molecule type" value="Genomic_DNA"/>
</dbReference>
<gene>
    <name evidence="6" type="ORF">COEREDRAFT_83718</name>
</gene>
<dbReference type="AlphaFoldDB" id="A0A2G5B271"/>
<dbReference type="GO" id="GO:0043022">
    <property type="term" value="F:ribosome binding"/>
    <property type="evidence" value="ECO:0007669"/>
    <property type="project" value="TreeGrafter"/>
</dbReference>
<dbReference type="PANTHER" id="PTHR10602:SF0">
    <property type="entry name" value="EUKARYOTIC TRANSLATION INITIATION FACTOR 2 SUBUNIT 1"/>
    <property type="match status" value="1"/>
</dbReference>
<keyword evidence="2" id="KW-0396">Initiation factor</keyword>
<dbReference type="InterPro" id="IPR011488">
    <property type="entry name" value="TIF_2_asu"/>
</dbReference>
<dbReference type="SMART" id="SM00316">
    <property type="entry name" value="S1"/>
    <property type="match status" value="1"/>
</dbReference>
<dbReference type="Gene3D" id="2.40.50.140">
    <property type="entry name" value="Nucleic acid-binding proteins"/>
    <property type="match status" value="1"/>
</dbReference>
<reference evidence="6 7" key="1">
    <citation type="journal article" date="2015" name="Genome Biol. Evol.">
        <title>Phylogenomic analyses indicate that early fungi evolved digesting cell walls of algal ancestors of land plants.</title>
        <authorList>
            <person name="Chang Y."/>
            <person name="Wang S."/>
            <person name="Sekimoto S."/>
            <person name="Aerts A.L."/>
            <person name="Choi C."/>
            <person name="Clum A."/>
            <person name="LaButti K.M."/>
            <person name="Lindquist E.A."/>
            <person name="Yee Ngan C."/>
            <person name="Ohm R.A."/>
            <person name="Salamov A.A."/>
            <person name="Grigoriev I.V."/>
            <person name="Spatafora J.W."/>
            <person name="Berbee M.L."/>
        </authorList>
    </citation>
    <scope>NUCLEOTIDE SEQUENCE [LARGE SCALE GENOMIC DNA]</scope>
    <source>
        <strain evidence="6 7">NRRL 1564</strain>
    </source>
</reference>
<dbReference type="SUPFAM" id="SSF116742">
    <property type="entry name" value="eIF2alpha middle domain-like"/>
    <property type="match status" value="1"/>
</dbReference>
<dbReference type="GO" id="GO:0033290">
    <property type="term" value="C:eukaryotic 48S preinitiation complex"/>
    <property type="evidence" value="ECO:0007669"/>
    <property type="project" value="TreeGrafter"/>
</dbReference>
<dbReference type="Pfam" id="PF07541">
    <property type="entry name" value="EIF_2_alpha"/>
    <property type="match status" value="1"/>
</dbReference>
<dbReference type="OrthoDB" id="1685042at2759"/>
<keyword evidence="3" id="KW-0648">Protein biosynthesis</keyword>
<comment type="similarity">
    <text evidence="1">Belongs to the eIF-2-alpha family.</text>
</comment>
<dbReference type="CDD" id="cd04452">
    <property type="entry name" value="S1_IF2_alpha"/>
    <property type="match status" value="1"/>
</dbReference>
<dbReference type="InterPro" id="IPR024055">
    <property type="entry name" value="TIF2_asu_C"/>
</dbReference>
<evidence type="ECO:0000256" key="4">
    <source>
        <dbReference type="SAM" id="MobiDB-lite"/>
    </source>
</evidence>
<evidence type="ECO:0000256" key="3">
    <source>
        <dbReference type="ARBA" id="ARBA00022917"/>
    </source>
</evidence>
<proteinExistence type="inferred from homology"/>
<dbReference type="SUPFAM" id="SSF110993">
    <property type="entry name" value="eIF-2-alpha, C-terminal domain"/>
    <property type="match status" value="1"/>
</dbReference>
<evidence type="ECO:0000256" key="1">
    <source>
        <dbReference type="ARBA" id="ARBA00007223"/>
    </source>
</evidence>
<dbReference type="InterPro" id="IPR024054">
    <property type="entry name" value="TIF2_asu_middle_sf"/>
</dbReference>
<dbReference type="GO" id="GO:0003723">
    <property type="term" value="F:RNA binding"/>
    <property type="evidence" value="ECO:0007669"/>
    <property type="project" value="InterPro"/>
</dbReference>
<dbReference type="SUPFAM" id="SSF50249">
    <property type="entry name" value="Nucleic acid-binding proteins"/>
    <property type="match status" value="1"/>
</dbReference>
<name>A0A2G5B271_COERN</name>
<dbReference type="Gene3D" id="3.30.70.1130">
    <property type="entry name" value="EIF_2_alpha"/>
    <property type="match status" value="1"/>
</dbReference>
<dbReference type="InterPro" id="IPR044126">
    <property type="entry name" value="S1_IF2_alpha"/>
</dbReference>
<keyword evidence="7" id="KW-1185">Reference proteome</keyword>
<dbReference type="GO" id="GO:0005850">
    <property type="term" value="C:eukaryotic translation initiation factor 2 complex"/>
    <property type="evidence" value="ECO:0007669"/>
    <property type="project" value="TreeGrafter"/>
</dbReference>
<feature type="domain" description="S1 motif" evidence="5">
    <location>
        <begin position="15"/>
        <end position="88"/>
    </location>
</feature>
<dbReference type="Gene3D" id="1.10.150.190">
    <property type="entry name" value="Translation initiation factor 2, subunit 1, domain 2"/>
    <property type="match status" value="1"/>
</dbReference>
<organism evidence="6 7">
    <name type="scientific">Coemansia reversa (strain ATCC 12441 / NRRL 1564)</name>
    <dbReference type="NCBI Taxonomy" id="763665"/>
    <lineage>
        <taxon>Eukaryota</taxon>
        <taxon>Fungi</taxon>
        <taxon>Fungi incertae sedis</taxon>
        <taxon>Zoopagomycota</taxon>
        <taxon>Kickxellomycotina</taxon>
        <taxon>Kickxellomycetes</taxon>
        <taxon>Kickxellales</taxon>
        <taxon>Kickxellaceae</taxon>
        <taxon>Coemansia</taxon>
    </lineage>
</organism>
<dbReference type="InterPro" id="IPR003029">
    <property type="entry name" value="S1_domain"/>
</dbReference>
<evidence type="ECO:0000259" key="5">
    <source>
        <dbReference type="PROSITE" id="PS50126"/>
    </source>
</evidence>
<feature type="region of interest" description="Disordered" evidence="4">
    <location>
        <begin position="269"/>
        <end position="304"/>
    </location>
</feature>
<protein>
    <submittedName>
        <fullName evidence="6">Nucleic acid-binding protein</fullName>
    </submittedName>
</protein>
<feature type="compositionally biased region" description="Acidic residues" evidence="4">
    <location>
        <begin position="295"/>
        <end position="304"/>
    </location>
</feature>
<dbReference type="PROSITE" id="PS50126">
    <property type="entry name" value="S1"/>
    <property type="match status" value="1"/>
</dbReference>
<dbReference type="Pfam" id="PF00575">
    <property type="entry name" value="S1"/>
    <property type="match status" value="1"/>
</dbReference>